<name>A0ABS8DAY7_9NEIS</name>
<dbReference type="Proteomes" id="UP001165395">
    <property type="component" value="Unassembled WGS sequence"/>
</dbReference>
<evidence type="ECO:0000256" key="1">
    <source>
        <dbReference type="ARBA" id="ARBA00022649"/>
    </source>
</evidence>
<dbReference type="InterPro" id="IPR010985">
    <property type="entry name" value="Ribbon_hlx_hlx"/>
</dbReference>
<organism evidence="3 4">
    <name type="scientific">Leeia speluncae</name>
    <dbReference type="NCBI Taxonomy" id="2884804"/>
    <lineage>
        <taxon>Bacteria</taxon>
        <taxon>Pseudomonadati</taxon>
        <taxon>Pseudomonadota</taxon>
        <taxon>Betaproteobacteria</taxon>
        <taxon>Neisseriales</taxon>
        <taxon>Leeiaceae</taxon>
        <taxon>Leeia</taxon>
    </lineage>
</organism>
<dbReference type="Pfam" id="PF08681">
    <property type="entry name" value="TacA1"/>
    <property type="match status" value="1"/>
</dbReference>
<comment type="caution">
    <text evidence="3">The sequence shown here is derived from an EMBL/GenBank/DDBJ whole genome shotgun (WGS) entry which is preliminary data.</text>
</comment>
<protein>
    <submittedName>
        <fullName evidence="3">DUF1778 domain-containing protein</fullName>
    </submittedName>
</protein>
<dbReference type="RefSeq" id="WP_227181913.1">
    <property type="nucleotide sequence ID" value="NZ_JAJBZT010000012.1"/>
</dbReference>
<dbReference type="EMBL" id="JAJBZT010000012">
    <property type="protein sequence ID" value="MCB6185081.1"/>
    <property type="molecule type" value="Genomic_DNA"/>
</dbReference>
<evidence type="ECO:0000256" key="2">
    <source>
        <dbReference type="ARBA" id="ARBA00049988"/>
    </source>
</evidence>
<dbReference type="SUPFAM" id="SSF47598">
    <property type="entry name" value="Ribbon-helix-helix"/>
    <property type="match status" value="1"/>
</dbReference>
<accession>A0ABS8DAY7</accession>
<comment type="similarity">
    <text evidence="2">Belongs to the TacA antitoxin family.</text>
</comment>
<evidence type="ECO:0000313" key="4">
    <source>
        <dbReference type="Proteomes" id="UP001165395"/>
    </source>
</evidence>
<dbReference type="Gene3D" id="1.20.5.780">
    <property type="entry name" value="Single helix bin"/>
    <property type="match status" value="1"/>
</dbReference>
<evidence type="ECO:0000313" key="3">
    <source>
        <dbReference type="EMBL" id="MCB6185081.1"/>
    </source>
</evidence>
<keyword evidence="1" id="KW-1277">Toxin-antitoxin system</keyword>
<proteinExistence type="inferred from homology"/>
<sequence>MEANALKNCGVERSFRLSARGSRSTMEKIELAAIISGTTVSQFAIQAAMEKAERILADNELAQKHQEMKAKFFQVLDELY</sequence>
<reference evidence="3" key="1">
    <citation type="submission" date="2021-10" db="EMBL/GenBank/DDBJ databases">
        <title>The complete genome sequence of Leeia sp. TBRC 13508.</title>
        <authorList>
            <person name="Charoenyingcharoen P."/>
            <person name="Yukphan P."/>
        </authorList>
    </citation>
    <scope>NUCLEOTIDE SEQUENCE</scope>
    <source>
        <strain evidence="3">TBRC 13508</strain>
    </source>
</reference>
<dbReference type="InterPro" id="IPR014795">
    <property type="entry name" value="TacA_1-like"/>
</dbReference>
<keyword evidence="4" id="KW-1185">Reference proteome</keyword>
<gene>
    <name evidence="3" type="ORF">LIN78_16155</name>
</gene>